<dbReference type="Gene3D" id="3.30.70.100">
    <property type="match status" value="1"/>
</dbReference>
<protein>
    <submittedName>
        <fullName evidence="2">Copper chaperone</fullName>
    </submittedName>
</protein>
<dbReference type="CDD" id="cd00371">
    <property type="entry name" value="HMA"/>
    <property type="match status" value="1"/>
</dbReference>
<comment type="caution">
    <text evidence="2">The sequence shown here is derived from an EMBL/GenBank/DDBJ whole genome shotgun (WGS) entry which is preliminary data.</text>
</comment>
<dbReference type="AlphaFoldDB" id="A0A0C1K4I4"/>
<evidence type="ECO:0000313" key="3">
    <source>
        <dbReference type="Proteomes" id="UP000031339"/>
    </source>
</evidence>
<dbReference type="PROSITE" id="PS50846">
    <property type="entry name" value="HMA_2"/>
    <property type="match status" value="1"/>
</dbReference>
<reference evidence="2 3" key="1">
    <citation type="submission" date="2014-12" db="EMBL/GenBank/DDBJ databases">
        <title>Partial genome sequence of Streptococcus constellatus KCOM 1650 (= ChDC B144).</title>
        <authorList>
            <person name="Kook J.-K."/>
            <person name="Park S.-N."/>
            <person name="Lim Y.K."/>
            <person name="Jo E."/>
        </authorList>
    </citation>
    <scope>NUCLEOTIDE SEQUENCE [LARGE SCALE GENOMIC DNA]</scope>
    <source>
        <strain evidence="2 3">KCOM 1650</strain>
    </source>
</reference>
<feature type="domain" description="HMA" evidence="1">
    <location>
        <begin position="1"/>
        <end position="66"/>
    </location>
</feature>
<evidence type="ECO:0000259" key="1">
    <source>
        <dbReference type="PROSITE" id="PS50846"/>
    </source>
</evidence>
<organism evidence="2 3">
    <name type="scientific">Streptococcus constellatus</name>
    <dbReference type="NCBI Taxonomy" id="76860"/>
    <lineage>
        <taxon>Bacteria</taxon>
        <taxon>Bacillati</taxon>
        <taxon>Bacillota</taxon>
        <taxon>Bacilli</taxon>
        <taxon>Lactobacillales</taxon>
        <taxon>Streptococcaceae</taxon>
        <taxon>Streptococcus</taxon>
        <taxon>Streptococcus anginosus group</taxon>
    </lineage>
</organism>
<dbReference type="Proteomes" id="UP000031339">
    <property type="component" value="Unassembled WGS sequence"/>
</dbReference>
<dbReference type="OrthoDB" id="9813965at2"/>
<dbReference type="InterPro" id="IPR036163">
    <property type="entry name" value="HMA_dom_sf"/>
</dbReference>
<dbReference type="PATRIC" id="fig|76860.7.peg.1761"/>
<evidence type="ECO:0000313" key="2">
    <source>
        <dbReference type="EMBL" id="KIC77910.1"/>
    </source>
</evidence>
<dbReference type="SUPFAM" id="SSF55008">
    <property type="entry name" value="HMA, heavy metal-associated domain"/>
    <property type="match status" value="1"/>
</dbReference>
<proteinExistence type="predicted"/>
<accession>A0A0C1K4I4</accession>
<dbReference type="InterPro" id="IPR006121">
    <property type="entry name" value="HMA_dom"/>
</dbReference>
<gene>
    <name evidence="2" type="ORF">RN79_06870</name>
</gene>
<dbReference type="GO" id="GO:0046872">
    <property type="term" value="F:metal ion binding"/>
    <property type="evidence" value="ECO:0007669"/>
    <property type="project" value="InterPro"/>
</dbReference>
<dbReference type="EMBL" id="JWIY01000002">
    <property type="protein sequence ID" value="KIC77910.1"/>
    <property type="molecule type" value="Genomic_DNA"/>
</dbReference>
<dbReference type="RefSeq" id="WP_006269262.1">
    <property type="nucleotide sequence ID" value="NZ_CP029207.1"/>
</dbReference>
<sequence>MKQIITLENISCQNCVKHVTEHFLKMEGVSDVQIDLDTKVATVTTDHIYSAEDYQAALAKTIYKVVDVA</sequence>
<dbReference type="Pfam" id="PF00403">
    <property type="entry name" value="HMA"/>
    <property type="match status" value="1"/>
</dbReference>
<name>A0A0C1K4I4_STRCV</name>